<dbReference type="InterPro" id="IPR058582">
    <property type="entry name" value="KH_NusA_2nd"/>
</dbReference>
<reference evidence="9" key="2">
    <citation type="journal article" date="2021" name="PeerJ">
        <title>Extensive microbial diversity within the chicken gut microbiome revealed by metagenomics and culture.</title>
        <authorList>
            <person name="Gilroy R."/>
            <person name="Ravi A."/>
            <person name="Getino M."/>
            <person name="Pursley I."/>
            <person name="Horton D.L."/>
            <person name="Alikhan N.F."/>
            <person name="Baker D."/>
            <person name="Gharbi K."/>
            <person name="Hall N."/>
            <person name="Watson M."/>
            <person name="Adriaenssens E.M."/>
            <person name="Foster-Nyarko E."/>
            <person name="Jarju S."/>
            <person name="Secka A."/>
            <person name="Antonio M."/>
            <person name="Oren A."/>
            <person name="Chaudhuri R.R."/>
            <person name="La Ragione R."/>
            <person name="Hildebrand F."/>
            <person name="Pallen M.J."/>
        </authorList>
    </citation>
    <scope>NUCLEOTIDE SEQUENCE</scope>
    <source>
        <strain evidence="9">2830</strain>
    </source>
</reference>
<dbReference type="InterPro" id="IPR015946">
    <property type="entry name" value="KH_dom-like_a/b"/>
</dbReference>
<dbReference type="SUPFAM" id="SSF69705">
    <property type="entry name" value="Transcription factor NusA, N-terminal domain"/>
    <property type="match status" value="1"/>
</dbReference>
<evidence type="ECO:0000256" key="7">
    <source>
        <dbReference type="HAMAP-Rule" id="MF_00945"/>
    </source>
</evidence>
<accession>A0A9D1KYW1</accession>
<dbReference type="InterPro" id="IPR009019">
    <property type="entry name" value="KH_sf_prok-type"/>
</dbReference>
<evidence type="ECO:0000313" key="9">
    <source>
        <dbReference type="EMBL" id="HIU10693.1"/>
    </source>
</evidence>
<comment type="similarity">
    <text evidence="7">Belongs to the NusA family.</text>
</comment>
<reference evidence="9" key="1">
    <citation type="submission" date="2020-10" db="EMBL/GenBank/DDBJ databases">
        <authorList>
            <person name="Gilroy R."/>
        </authorList>
    </citation>
    <scope>NUCLEOTIDE SEQUENCE</scope>
    <source>
        <strain evidence="9">2830</strain>
    </source>
</reference>
<dbReference type="InterPro" id="IPR025249">
    <property type="entry name" value="TF_NusA_KH_1st"/>
</dbReference>
<dbReference type="Pfam" id="PF00575">
    <property type="entry name" value="S1"/>
    <property type="match status" value="1"/>
</dbReference>
<dbReference type="Gene3D" id="2.40.50.140">
    <property type="entry name" value="Nucleic acid-binding proteins"/>
    <property type="match status" value="1"/>
</dbReference>
<comment type="subunit">
    <text evidence="7">Monomer. Binds directly to the core enzyme of the DNA-dependent RNA polymerase and to nascent RNA.</text>
</comment>
<dbReference type="GO" id="GO:0003723">
    <property type="term" value="F:RNA binding"/>
    <property type="evidence" value="ECO:0007669"/>
    <property type="project" value="UniProtKB-UniRule"/>
</dbReference>
<name>A0A9D1KYW1_9FIRM</name>
<keyword evidence="2 7" id="KW-0963">Cytoplasm</keyword>
<dbReference type="SUPFAM" id="SSF50249">
    <property type="entry name" value="Nucleic acid-binding proteins"/>
    <property type="match status" value="1"/>
</dbReference>
<protein>
    <recommendedName>
        <fullName evidence="7">Transcription termination/antitermination protein NusA</fullName>
    </recommendedName>
</protein>
<dbReference type="GO" id="GO:0031564">
    <property type="term" value="P:transcription antitermination"/>
    <property type="evidence" value="ECO:0007669"/>
    <property type="project" value="UniProtKB-UniRule"/>
</dbReference>
<keyword evidence="6 7" id="KW-0804">Transcription</keyword>
<dbReference type="SMART" id="SM00316">
    <property type="entry name" value="S1"/>
    <property type="match status" value="1"/>
</dbReference>
<dbReference type="FunFam" id="3.30.1480.10:FF:000002">
    <property type="entry name" value="Transcription termination/antitermination protein NusA"/>
    <property type="match status" value="1"/>
</dbReference>
<dbReference type="GO" id="GO:0005829">
    <property type="term" value="C:cytosol"/>
    <property type="evidence" value="ECO:0007669"/>
    <property type="project" value="TreeGrafter"/>
</dbReference>
<dbReference type="Proteomes" id="UP000824124">
    <property type="component" value="Unassembled WGS sequence"/>
</dbReference>
<sequence>MAEYVNKEFLDALEELETTKGIKMDILIEALEDALISAYKKNYGSSQNVRVEINRDTGDIHVYYRKEVVEEVENDKVEMSLEEARQYDPEFEVGDMFESEVTPRSFGRIAAQTAKQVIVQRIREAERNVIYDAYAKAEGEIVRGTIVRIEGRNVIVDIGKTEAVLAAAEQIPGERYVVGDSLRVYVETVQRGTRGTRIVISRTRSGFLSRLLEQEVPEISDGVVEIKAVVRDPGSRAKVAVFSHDGDVDPVGACVGARGMRVQNIVEELSGEKLEIVEWSEDLAKFISNAISPAKALKVTVDEESRFASVLVADNQLSLAIGRRGQNARLAVRLTACKIDIKSESQMLAMSAAQEEDIFTSDGVE</sequence>
<dbReference type="PANTHER" id="PTHR22648">
    <property type="entry name" value="TRANSCRIPTION TERMINATION FACTOR NUSA"/>
    <property type="match status" value="1"/>
</dbReference>
<dbReference type="InterPro" id="IPR030842">
    <property type="entry name" value="TF_NusA_bacterial"/>
</dbReference>
<gene>
    <name evidence="7 9" type="primary">nusA</name>
    <name evidence="9" type="ORF">IAB00_05580</name>
</gene>
<evidence type="ECO:0000256" key="4">
    <source>
        <dbReference type="ARBA" id="ARBA00022884"/>
    </source>
</evidence>
<dbReference type="PROSITE" id="PS50084">
    <property type="entry name" value="KH_TYPE_1"/>
    <property type="match status" value="1"/>
</dbReference>
<dbReference type="Gene3D" id="3.30.300.20">
    <property type="match status" value="2"/>
</dbReference>
<dbReference type="Pfam" id="PF13184">
    <property type="entry name" value="KH_NusA_1st"/>
    <property type="match status" value="1"/>
</dbReference>
<evidence type="ECO:0000256" key="3">
    <source>
        <dbReference type="ARBA" id="ARBA00022814"/>
    </source>
</evidence>
<feature type="domain" description="S1 motif" evidence="8">
    <location>
        <begin position="139"/>
        <end position="203"/>
    </location>
</feature>
<comment type="caution">
    <text evidence="9">The sequence shown here is derived from an EMBL/GenBank/DDBJ whole genome shotgun (WGS) entry which is preliminary data.</text>
</comment>
<keyword evidence="1 7" id="KW-0806">Transcription termination</keyword>
<dbReference type="Pfam" id="PF26594">
    <property type="entry name" value="KH_NusA_2nd"/>
    <property type="match status" value="1"/>
</dbReference>
<comment type="subcellular location">
    <subcellularLocation>
        <location evidence="7">Cytoplasm</location>
    </subcellularLocation>
</comment>
<dbReference type="HAMAP" id="MF_00945_B">
    <property type="entry name" value="NusA_B"/>
    <property type="match status" value="1"/>
</dbReference>
<dbReference type="Pfam" id="PF08529">
    <property type="entry name" value="NusA_N"/>
    <property type="match status" value="1"/>
</dbReference>
<dbReference type="FunFam" id="3.30.300.20:FF:000002">
    <property type="entry name" value="Transcription termination/antitermination protein NusA"/>
    <property type="match status" value="1"/>
</dbReference>
<dbReference type="AlphaFoldDB" id="A0A9D1KYW1"/>
<dbReference type="EMBL" id="DVMH01000028">
    <property type="protein sequence ID" value="HIU10693.1"/>
    <property type="molecule type" value="Genomic_DNA"/>
</dbReference>
<dbReference type="SUPFAM" id="SSF54814">
    <property type="entry name" value="Prokaryotic type KH domain (KH-domain type II)"/>
    <property type="match status" value="2"/>
</dbReference>
<dbReference type="CDD" id="cd02134">
    <property type="entry name" value="KH-II_NusA_rpt1"/>
    <property type="match status" value="1"/>
</dbReference>
<dbReference type="InterPro" id="IPR036555">
    <property type="entry name" value="NusA_N_sf"/>
</dbReference>
<dbReference type="NCBIfam" id="TIGR01953">
    <property type="entry name" value="NusA"/>
    <property type="match status" value="1"/>
</dbReference>
<keyword evidence="3 7" id="KW-0889">Transcription antitermination</keyword>
<comment type="function">
    <text evidence="7">Participates in both transcription termination and antitermination.</text>
</comment>
<evidence type="ECO:0000256" key="6">
    <source>
        <dbReference type="ARBA" id="ARBA00023163"/>
    </source>
</evidence>
<dbReference type="InterPro" id="IPR012340">
    <property type="entry name" value="NA-bd_OB-fold"/>
</dbReference>
<keyword evidence="5 7" id="KW-0805">Transcription regulation</keyword>
<evidence type="ECO:0000313" key="10">
    <source>
        <dbReference type="Proteomes" id="UP000824124"/>
    </source>
</evidence>
<evidence type="ECO:0000256" key="2">
    <source>
        <dbReference type="ARBA" id="ARBA00022490"/>
    </source>
</evidence>
<dbReference type="PANTHER" id="PTHR22648:SF0">
    <property type="entry name" value="TRANSCRIPTION TERMINATION_ANTITERMINATION PROTEIN NUSA"/>
    <property type="match status" value="1"/>
</dbReference>
<dbReference type="GO" id="GO:0006353">
    <property type="term" value="P:DNA-templated transcription termination"/>
    <property type="evidence" value="ECO:0007669"/>
    <property type="project" value="UniProtKB-UniRule"/>
</dbReference>
<dbReference type="GO" id="GO:0003700">
    <property type="term" value="F:DNA-binding transcription factor activity"/>
    <property type="evidence" value="ECO:0007669"/>
    <property type="project" value="InterPro"/>
</dbReference>
<evidence type="ECO:0000256" key="1">
    <source>
        <dbReference type="ARBA" id="ARBA00022472"/>
    </source>
</evidence>
<dbReference type="InterPro" id="IPR013735">
    <property type="entry name" value="TF_NusA_N"/>
</dbReference>
<dbReference type="Gene3D" id="3.30.1480.10">
    <property type="entry name" value="NusA, N-terminal domain"/>
    <property type="match status" value="1"/>
</dbReference>
<evidence type="ECO:0000259" key="8">
    <source>
        <dbReference type="PROSITE" id="PS50126"/>
    </source>
</evidence>
<organism evidence="9 10">
    <name type="scientific">Candidatus Avidehalobacter gallistercoris</name>
    <dbReference type="NCBI Taxonomy" id="2840694"/>
    <lineage>
        <taxon>Bacteria</taxon>
        <taxon>Bacillati</taxon>
        <taxon>Bacillota</taxon>
        <taxon>Clostridia</taxon>
        <taxon>Eubacteriales</taxon>
        <taxon>Peptococcaceae</taxon>
        <taxon>Peptococcaceae incertae sedis</taxon>
        <taxon>Candidatus Avidehalobacter</taxon>
    </lineage>
</organism>
<dbReference type="FunFam" id="3.30.300.20:FF:000005">
    <property type="entry name" value="Transcription termination/antitermination protein NusA"/>
    <property type="match status" value="1"/>
</dbReference>
<evidence type="ECO:0000256" key="5">
    <source>
        <dbReference type="ARBA" id="ARBA00023015"/>
    </source>
</evidence>
<dbReference type="PROSITE" id="PS50126">
    <property type="entry name" value="S1"/>
    <property type="match status" value="1"/>
</dbReference>
<dbReference type="InterPro" id="IPR003029">
    <property type="entry name" value="S1_domain"/>
</dbReference>
<keyword evidence="4 7" id="KW-0694">RNA-binding</keyword>
<dbReference type="InterPro" id="IPR010213">
    <property type="entry name" value="TF_NusA"/>
</dbReference>
<proteinExistence type="inferred from homology"/>
<dbReference type="CDD" id="cd22529">
    <property type="entry name" value="KH-II_NusA_rpt2"/>
    <property type="match status" value="1"/>
</dbReference>
<dbReference type="CDD" id="cd04455">
    <property type="entry name" value="S1_NusA"/>
    <property type="match status" value="1"/>
</dbReference>